<keyword evidence="6" id="KW-1133">Transmembrane helix</keyword>
<dbReference type="SUPFAM" id="SSF55073">
    <property type="entry name" value="Nucleotide cyclase"/>
    <property type="match status" value="1"/>
</dbReference>
<evidence type="ECO:0000256" key="4">
    <source>
        <dbReference type="ARBA" id="ARBA00022692"/>
    </source>
</evidence>
<dbReference type="SUPFAM" id="SSF47384">
    <property type="entry name" value="Homodimeric domain of signal transducing histidine kinase"/>
    <property type="match status" value="1"/>
</dbReference>
<dbReference type="InterPro" id="IPR001789">
    <property type="entry name" value="Sig_transdc_resp-reg_receiver"/>
</dbReference>
<dbReference type="SMART" id="SM00044">
    <property type="entry name" value="CYCc"/>
    <property type="match status" value="1"/>
</dbReference>
<evidence type="ECO:0000256" key="6">
    <source>
        <dbReference type="ARBA" id="ARBA00022989"/>
    </source>
</evidence>
<evidence type="ECO:0000259" key="11">
    <source>
        <dbReference type="PROSITE" id="PS50125"/>
    </source>
</evidence>
<keyword evidence="4" id="KW-0812">Transmembrane</keyword>
<keyword evidence="8" id="KW-0456">Lyase</keyword>
<evidence type="ECO:0000259" key="10">
    <source>
        <dbReference type="PROSITE" id="PS50110"/>
    </source>
</evidence>
<dbReference type="InterPro" id="IPR003661">
    <property type="entry name" value="HisK_dim/P_dom"/>
</dbReference>
<feature type="domain" description="Response regulatory" evidence="10">
    <location>
        <begin position="172"/>
        <end position="288"/>
    </location>
</feature>
<accession>A0ABR9X752</accession>
<dbReference type="Pfam" id="PF00211">
    <property type="entry name" value="Guanylate_cyc"/>
    <property type="match status" value="1"/>
</dbReference>
<gene>
    <name evidence="12" type="ORF">IQ782_21070</name>
</gene>
<dbReference type="Gene3D" id="1.10.287.130">
    <property type="match status" value="1"/>
</dbReference>
<dbReference type="InterPro" id="IPR011006">
    <property type="entry name" value="CheY-like_superfamily"/>
</dbReference>
<feature type="modified residue" description="4-aspartylphosphate" evidence="9">
    <location>
        <position position="221"/>
    </location>
</feature>
<dbReference type="InterPro" id="IPR029787">
    <property type="entry name" value="Nucleotide_cyclase"/>
</dbReference>
<evidence type="ECO:0000313" key="13">
    <source>
        <dbReference type="Proteomes" id="UP000607796"/>
    </source>
</evidence>
<dbReference type="InterPro" id="IPR001054">
    <property type="entry name" value="A/G_cyclase"/>
</dbReference>
<dbReference type="EC" id="2.7.13.3" evidence="3"/>
<feature type="domain" description="Guanylate cyclase" evidence="11">
    <location>
        <begin position="342"/>
        <end position="466"/>
    </location>
</feature>
<protein>
    <recommendedName>
        <fullName evidence="3">histidine kinase</fullName>
        <ecNumber evidence="3">2.7.13.3</ecNumber>
    </recommendedName>
</protein>
<organism evidence="12 13">
    <name type="scientific">Salipiger mangrovisoli</name>
    <dbReference type="NCBI Taxonomy" id="2865933"/>
    <lineage>
        <taxon>Bacteria</taxon>
        <taxon>Pseudomonadati</taxon>
        <taxon>Pseudomonadota</taxon>
        <taxon>Alphaproteobacteria</taxon>
        <taxon>Rhodobacterales</taxon>
        <taxon>Roseobacteraceae</taxon>
        <taxon>Salipiger</taxon>
    </lineage>
</organism>
<dbReference type="Pfam" id="PF00072">
    <property type="entry name" value="Response_reg"/>
    <property type="match status" value="1"/>
</dbReference>
<dbReference type="Pfam" id="PF00512">
    <property type="entry name" value="HisKA"/>
    <property type="match status" value="1"/>
</dbReference>
<dbReference type="Proteomes" id="UP000607796">
    <property type="component" value="Unassembled WGS sequence"/>
</dbReference>
<keyword evidence="5" id="KW-0547">Nucleotide-binding</keyword>
<dbReference type="Gene3D" id="3.30.70.1230">
    <property type="entry name" value="Nucleotide cyclase"/>
    <property type="match status" value="1"/>
</dbReference>
<reference evidence="12 13" key="1">
    <citation type="journal article" date="2021" name="Int. J. Syst. Evol. Microbiol.">
        <title>Salipiger mangrovisoli sp. nov., isolated from mangrove soil and the proposal for the reclassification of Paraphaeobacter pallidus as Salipiger pallidus comb. nov.</title>
        <authorList>
            <person name="Du J."/>
            <person name="Liu Y."/>
            <person name="Pei T."/>
            <person name="Deng M.R."/>
            <person name="Zhu H."/>
        </authorList>
    </citation>
    <scope>NUCLEOTIDE SEQUENCE [LARGE SCALE GENOMIC DNA]</scope>
    <source>
        <strain evidence="12 13">6D45A</strain>
    </source>
</reference>
<dbReference type="CDD" id="cd00082">
    <property type="entry name" value="HisKA"/>
    <property type="match status" value="1"/>
</dbReference>
<evidence type="ECO:0000256" key="1">
    <source>
        <dbReference type="ARBA" id="ARBA00000085"/>
    </source>
</evidence>
<keyword evidence="9" id="KW-0597">Phosphoprotein</keyword>
<dbReference type="SUPFAM" id="SSF52172">
    <property type="entry name" value="CheY-like"/>
    <property type="match status" value="1"/>
</dbReference>
<dbReference type="InterPro" id="IPR036097">
    <property type="entry name" value="HisK_dim/P_sf"/>
</dbReference>
<dbReference type="EMBL" id="JADFFK010000018">
    <property type="protein sequence ID" value="MBE9639350.1"/>
    <property type="molecule type" value="Genomic_DNA"/>
</dbReference>
<comment type="catalytic activity">
    <reaction evidence="1">
        <text>ATP + protein L-histidine = ADP + protein N-phospho-L-histidine.</text>
        <dbReference type="EC" id="2.7.13.3"/>
    </reaction>
</comment>
<evidence type="ECO:0000313" key="12">
    <source>
        <dbReference type="EMBL" id="MBE9639350.1"/>
    </source>
</evidence>
<keyword evidence="13" id="KW-1185">Reference proteome</keyword>
<name>A0ABR9X752_9RHOB</name>
<comment type="subcellular location">
    <subcellularLocation>
        <location evidence="2">Membrane</location>
    </subcellularLocation>
</comment>
<evidence type="ECO:0000256" key="8">
    <source>
        <dbReference type="ARBA" id="ARBA00023239"/>
    </source>
</evidence>
<proteinExistence type="predicted"/>
<dbReference type="CDD" id="cd07302">
    <property type="entry name" value="CHD"/>
    <property type="match status" value="1"/>
</dbReference>
<dbReference type="PANTHER" id="PTHR11920">
    <property type="entry name" value="GUANYLYL CYCLASE"/>
    <property type="match status" value="1"/>
</dbReference>
<evidence type="ECO:0000256" key="5">
    <source>
        <dbReference type="ARBA" id="ARBA00022741"/>
    </source>
</evidence>
<dbReference type="SMART" id="SM00388">
    <property type="entry name" value="HisKA"/>
    <property type="match status" value="1"/>
</dbReference>
<dbReference type="PROSITE" id="PS50110">
    <property type="entry name" value="RESPONSE_REGULATORY"/>
    <property type="match status" value="1"/>
</dbReference>
<keyword evidence="7" id="KW-0472">Membrane</keyword>
<dbReference type="Gene3D" id="3.40.50.2300">
    <property type="match status" value="1"/>
</dbReference>
<evidence type="ECO:0000256" key="7">
    <source>
        <dbReference type="ARBA" id="ARBA00023136"/>
    </source>
</evidence>
<evidence type="ECO:0000256" key="3">
    <source>
        <dbReference type="ARBA" id="ARBA00012438"/>
    </source>
</evidence>
<dbReference type="PANTHER" id="PTHR11920:SF335">
    <property type="entry name" value="GUANYLATE CYCLASE"/>
    <property type="match status" value="1"/>
</dbReference>
<dbReference type="PROSITE" id="PS50125">
    <property type="entry name" value="GUANYLATE_CYCLASE_2"/>
    <property type="match status" value="1"/>
</dbReference>
<dbReference type="RefSeq" id="WP_194136637.1">
    <property type="nucleotide sequence ID" value="NZ_JADFFK010000018.1"/>
</dbReference>
<sequence length="509" mass="54840">MRRAGGDIREVALATRVIQRLAGPAEAIAGIQAIVLEEIRALHLPEVEADAERVAAAAQELLTMIAVVADSGVAPSERQRVRHDLRTPITAIIGYSELVAEEFSEALPEGVRQDIRSVVGECALLLAQIDRVLGPEAGAAGLAGSALDGRIAASVERSLSRDGGVAHGKGGRVLVIDDTAENRDLLRRQLGRHGHEVSTAASAAEGLAILERADIDVILIDVLMPDMNGIELLARIKQAPDWRHIPVIVISGLKDLRAVSRCIAAGAEDYLQRPVDAVLLHARVGSCLEKHRWHQRELRYLAEIEYERDRADALLHAMLPAPVITRLRAGETVIADRVPATTIVFADIVGFTPWTARLDPGDLLHRLTEIFLAFDDLAAQHGVEKIKTIGDAYMAASGVPLPAEDHAERALRFARAILPEIAARTDGEMTLRVGLHSGPVIAGLIGRSRFVYDVWGETVNLASRIEGAGVPGRIHLSDVTRQLLRGGGAFEPRISALRGVGALRTYLTD</sequence>
<comment type="caution">
    <text evidence="12">The sequence shown here is derived from an EMBL/GenBank/DDBJ whole genome shotgun (WGS) entry which is preliminary data.</text>
</comment>
<dbReference type="SMART" id="SM00448">
    <property type="entry name" value="REC"/>
    <property type="match status" value="1"/>
</dbReference>
<evidence type="ECO:0000256" key="9">
    <source>
        <dbReference type="PROSITE-ProRule" id="PRU00169"/>
    </source>
</evidence>
<evidence type="ECO:0000256" key="2">
    <source>
        <dbReference type="ARBA" id="ARBA00004370"/>
    </source>
</evidence>
<dbReference type="InterPro" id="IPR050401">
    <property type="entry name" value="Cyclic_nucleotide_synthase"/>
</dbReference>